<accession>A0A645A308</accession>
<sequence length="231" mass="26519">MFRAISTCSNERQVNVGSQNTGQFYFCFFCSFTQTLQSHTVNRKVYTGFFLKFANHPVHNTFIKVIAAKMSITICCFNFENAVAHLKDRNVESTAAKVINQNSVIVGFINTISQCRSSRFVDNTQNFQACYFASVFSCLTLAVAEVSRYSNNCLGYFFAQIFFSIFFQLLQNHRGNFFRRIFFIINCYFVISSHVTFNGTDSTVRIRNCLPFCQLSNQTLTGFRKANNRRG</sequence>
<dbReference type="InterPro" id="IPR019651">
    <property type="entry name" value="Glutamate_DH_NAD-spec"/>
</dbReference>
<feature type="transmembrane region" description="Helical" evidence="1">
    <location>
        <begin position="153"/>
        <end position="171"/>
    </location>
</feature>
<keyword evidence="1" id="KW-0812">Transmembrane</keyword>
<gene>
    <name evidence="2" type="ORF">SDC9_94015</name>
</gene>
<evidence type="ECO:0000313" key="2">
    <source>
        <dbReference type="EMBL" id="MPM47306.1"/>
    </source>
</evidence>
<dbReference type="EMBL" id="VSSQ01011629">
    <property type="protein sequence ID" value="MPM47306.1"/>
    <property type="molecule type" value="Genomic_DNA"/>
</dbReference>
<comment type="caution">
    <text evidence="2">The sequence shown here is derived from an EMBL/GenBank/DDBJ whole genome shotgun (WGS) entry which is preliminary data.</text>
</comment>
<protein>
    <submittedName>
        <fullName evidence="2">Uncharacterized protein</fullName>
    </submittedName>
</protein>
<keyword evidence="1" id="KW-1133">Transmembrane helix</keyword>
<evidence type="ECO:0000256" key="1">
    <source>
        <dbReference type="SAM" id="Phobius"/>
    </source>
</evidence>
<reference evidence="2" key="1">
    <citation type="submission" date="2019-08" db="EMBL/GenBank/DDBJ databases">
        <authorList>
            <person name="Kucharzyk K."/>
            <person name="Murdoch R.W."/>
            <person name="Higgins S."/>
            <person name="Loffler F."/>
        </authorList>
    </citation>
    <scope>NUCLEOTIDE SEQUENCE</scope>
</reference>
<proteinExistence type="predicted"/>
<feature type="transmembrane region" description="Helical" evidence="1">
    <location>
        <begin position="177"/>
        <end position="197"/>
    </location>
</feature>
<keyword evidence="1" id="KW-0472">Membrane</keyword>
<dbReference type="Pfam" id="PF10712">
    <property type="entry name" value="NAD-GH"/>
    <property type="match status" value="1"/>
</dbReference>
<dbReference type="AlphaFoldDB" id="A0A645A308"/>
<name>A0A645A308_9ZZZZ</name>
<organism evidence="2">
    <name type="scientific">bioreactor metagenome</name>
    <dbReference type="NCBI Taxonomy" id="1076179"/>
    <lineage>
        <taxon>unclassified sequences</taxon>
        <taxon>metagenomes</taxon>
        <taxon>ecological metagenomes</taxon>
    </lineage>
</organism>